<reference evidence="2" key="1">
    <citation type="journal article" date="2019" name="Int. J. Syst. Evol. Microbiol.">
        <title>The Global Catalogue of Microorganisms (GCM) 10K type strain sequencing project: providing services to taxonomists for standard genome sequencing and annotation.</title>
        <authorList>
            <consortium name="The Broad Institute Genomics Platform"/>
            <consortium name="The Broad Institute Genome Sequencing Center for Infectious Disease"/>
            <person name="Wu L."/>
            <person name="Ma J."/>
        </authorList>
    </citation>
    <scope>NUCLEOTIDE SEQUENCE [LARGE SCALE GENOMIC DNA]</scope>
    <source>
        <strain evidence="2">JCM 9377</strain>
    </source>
</reference>
<evidence type="ECO:0008006" key="3">
    <source>
        <dbReference type="Google" id="ProtNLM"/>
    </source>
</evidence>
<dbReference type="EMBL" id="BAAAUV010000011">
    <property type="protein sequence ID" value="GAA3221020.1"/>
    <property type="molecule type" value="Genomic_DNA"/>
</dbReference>
<sequence>MGRGMFDADQIKQLKQLIGDQVEAGRTELDKLVDQSRAIRSEVRVIKPRAATSVALMASDGGNNKVAFNPFYLQVVRVVDSSGKELCMEVVSPISDIDALSRRQFDDGTPCTALGRMMLGLGVERLQDLSPMMSGRSPSWVQVFRDLCEWATLYDLVCHRDYAVDTLIVRDGLLRSKIFHGELFVKMGELMYEAIERIRRDDRRKVWLVGLAKKTQVLEYYRLAISLSGVFDNGAACFAKVPSEMLDKVYLWDEYTRSIEDESKGEKPKFNIGSMYFVRFGPYFGDPIWTVDVMSRQDKEAQAIFGYLQADAVAGFPIPLYPNCIQQADSFSRVADLDMDIIEDQLVDAVRDQVGEEKAPVIDALRLASDVAARRYE</sequence>
<comment type="caution">
    <text evidence="1">The sequence shown here is derived from an EMBL/GenBank/DDBJ whole genome shotgun (WGS) entry which is preliminary data.</text>
</comment>
<name>A0ABP6QDI9_9ACTN</name>
<organism evidence="1 2">
    <name type="scientific">Actinocorallia longicatena</name>
    <dbReference type="NCBI Taxonomy" id="111803"/>
    <lineage>
        <taxon>Bacteria</taxon>
        <taxon>Bacillati</taxon>
        <taxon>Actinomycetota</taxon>
        <taxon>Actinomycetes</taxon>
        <taxon>Streptosporangiales</taxon>
        <taxon>Thermomonosporaceae</taxon>
        <taxon>Actinocorallia</taxon>
    </lineage>
</organism>
<evidence type="ECO:0000313" key="1">
    <source>
        <dbReference type="EMBL" id="GAA3221020.1"/>
    </source>
</evidence>
<gene>
    <name evidence="1" type="ORF">GCM10010468_45980</name>
</gene>
<evidence type="ECO:0000313" key="2">
    <source>
        <dbReference type="Proteomes" id="UP001501237"/>
    </source>
</evidence>
<dbReference type="Proteomes" id="UP001501237">
    <property type="component" value="Unassembled WGS sequence"/>
</dbReference>
<proteinExistence type="predicted"/>
<accession>A0ABP6QDI9</accession>
<keyword evidence="2" id="KW-1185">Reference proteome</keyword>
<protein>
    <recommendedName>
        <fullName evidence="3">NurA domain-containing protein</fullName>
    </recommendedName>
</protein>